<dbReference type="EMBL" id="CP000479">
    <property type="protein sequence ID" value="ABK66355.1"/>
    <property type="molecule type" value="Genomic_DNA"/>
</dbReference>
<evidence type="ECO:0000313" key="1">
    <source>
        <dbReference type="EMBL" id="ABK66355.1"/>
    </source>
</evidence>
<dbReference type="RefSeq" id="WP_011724182.1">
    <property type="nucleotide sequence ID" value="NC_008595.1"/>
</dbReference>
<sequence>MKRADIATTARQLRLILDAIERGELEATATERARLEGAAAALDAMANGNS</sequence>
<evidence type="ECO:0000313" key="2">
    <source>
        <dbReference type="Proteomes" id="UP000001574"/>
    </source>
</evidence>
<reference evidence="1 2" key="1">
    <citation type="submission" date="2006-10" db="EMBL/GenBank/DDBJ databases">
        <authorList>
            <person name="Fleischmann R.D."/>
            <person name="Dodson R.J."/>
            <person name="Haft D.H."/>
            <person name="Merkel J.S."/>
            <person name="Nelson W.C."/>
            <person name="Fraser C.M."/>
        </authorList>
    </citation>
    <scope>NUCLEOTIDE SEQUENCE [LARGE SCALE GENOMIC DNA]</scope>
    <source>
        <strain evidence="1 2">104</strain>
    </source>
</reference>
<proteinExistence type="predicted"/>
<gene>
    <name evidence="1" type="ordered locus">MAV_1491</name>
</gene>
<dbReference type="HOGENOM" id="CLU_3119994_0_0_11"/>
<name>A0A0H2ZVG2_MYCA1</name>
<organism evidence="1 2">
    <name type="scientific">Mycobacterium avium (strain 104)</name>
    <dbReference type="NCBI Taxonomy" id="243243"/>
    <lineage>
        <taxon>Bacteria</taxon>
        <taxon>Bacillati</taxon>
        <taxon>Actinomycetota</taxon>
        <taxon>Actinomycetes</taxon>
        <taxon>Mycobacteriales</taxon>
        <taxon>Mycobacteriaceae</taxon>
        <taxon>Mycobacterium</taxon>
        <taxon>Mycobacterium avium complex (MAC)</taxon>
    </lineage>
</organism>
<protein>
    <submittedName>
        <fullName evidence="1">Uncharacterized protein</fullName>
    </submittedName>
</protein>
<dbReference type="KEGG" id="mav:MAV_1491"/>
<dbReference type="Proteomes" id="UP000001574">
    <property type="component" value="Chromosome"/>
</dbReference>
<dbReference type="AlphaFoldDB" id="A0A0H2ZVG2"/>
<accession>A0A0H2ZVG2</accession>